<dbReference type="Gene3D" id="3.40.630.190">
    <property type="entry name" value="LCP protein"/>
    <property type="match status" value="1"/>
</dbReference>
<organism evidence="8 9">
    <name type="scientific">Metabacillus litoralis</name>
    <dbReference type="NCBI Taxonomy" id="152268"/>
    <lineage>
        <taxon>Bacteria</taxon>
        <taxon>Bacillati</taxon>
        <taxon>Bacillota</taxon>
        <taxon>Bacilli</taxon>
        <taxon>Bacillales</taxon>
        <taxon>Bacillaceae</taxon>
        <taxon>Metabacillus</taxon>
    </lineage>
</organism>
<dbReference type="PANTHER" id="PTHR33392">
    <property type="entry name" value="POLYISOPRENYL-TEICHOIC ACID--PEPTIDOGLYCAN TEICHOIC ACID TRANSFERASE TAGU"/>
    <property type="match status" value="1"/>
</dbReference>
<dbReference type="GO" id="GO:0071555">
    <property type="term" value="P:cell wall organization"/>
    <property type="evidence" value="ECO:0007669"/>
    <property type="project" value="UniProtKB-KW"/>
</dbReference>
<keyword evidence="6" id="KW-0472">Membrane</keyword>
<dbReference type="NCBIfam" id="TIGR00350">
    <property type="entry name" value="lytR_cpsA_psr"/>
    <property type="match status" value="1"/>
</dbReference>
<evidence type="ECO:0000256" key="1">
    <source>
        <dbReference type="ARBA" id="ARBA00006068"/>
    </source>
</evidence>
<evidence type="ECO:0000259" key="7">
    <source>
        <dbReference type="Pfam" id="PF03816"/>
    </source>
</evidence>
<gene>
    <name evidence="8" type="ORF">A6K24_23395</name>
</gene>
<dbReference type="AlphaFoldDB" id="A0A179SY89"/>
<dbReference type="RefSeq" id="WP_066333200.1">
    <property type="nucleotide sequence ID" value="NZ_LWSG01000018.1"/>
</dbReference>
<evidence type="ECO:0000256" key="3">
    <source>
        <dbReference type="ARBA" id="ARBA00022968"/>
    </source>
</evidence>
<dbReference type="EMBL" id="LWSG01000018">
    <property type="protein sequence ID" value="OAS85799.1"/>
    <property type="molecule type" value="Genomic_DNA"/>
</dbReference>
<protein>
    <submittedName>
        <fullName evidence="8">LytR family transcriptional regulator</fullName>
    </submittedName>
</protein>
<dbReference type="InterPro" id="IPR050922">
    <property type="entry name" value="LytR/CpsA/Psr_CW_biosynth"/>
</dbReference>
<keyword evidence="9" id="KW-1185">Reference proteome</keyword>
<evidence type="ECO:0000256" key="5">
    <source>
        <dbReference type="SAM" id="MobiDB-lite"/>
    </source>
</evidence>
<keyword evidence="3" id="KW-0735">Signal-anchor</keyword>
<feature type="compositionally biased region" description="Low complexity" evidence="5">
    <location>
        <begin position="325"/>
        <end position="344"/>
    </location>
</feature>
<reference evidence="9" key="1">
    <citation type="submission" date="2016-04" db="EMBL/GenBank/DDBJ databases">
        <authorList>
            <person name="Lyu Z."/>
            <person name="Lyu W."/>
        </authorList>
    </citation>
    <scope>NUCLEOTIDE SEQUENCE [LARGE SCALE GENOMIC DNA]</scope>
    <source>
        <strain evidence="9">C44</strain>
    </source>
</reference>
<feature type="domain" description="Cell envelope-related transcriptional attenuator" evidence="7">
    <location>
        <begin position="92"/>
        <end position="243"/>
    </location>
</feature>
<dbReference type="OrthoDB" id="27330at2"/>
<keyword evidence="4 6" id="KW-1133">Transmembrane helix</keyword>
<comment type="caution">
    <text evidence="8">The sequence shown here is derived from an EMBL/GenBank/DDBJ whole genome shotgun (WGS) entry which is preliminary data.</text>
</comment>
<accession>A0A179SY89</accession>
<dbReference type="Pfam" id="PF03816">
    <property type="entry name" value="LytR_cpsA_psr"/>
    <property type="match status" value="1"/>
</dbReference>
<dbReference type="InterPro" id="IPR004474">
    <property type="entry name" value="LytR_CpsA_psr"/>
</dbReference>
<dbReference type="STRING" id="152268.A6K24_23395"/>
<evidence type="ECO:0000256" key="6">
    <source>
        <dbReference type="SAM" id="Phobius"/>
    </source>
</evidence>
<evidence type="ECO:0000313" key="9">
    <source>
        <dbReference type="Proteomes" id="UP000078534"/>
    </source>
</evidence>
<comment type="similarity">
    <text evidence="1">Belongs to the LytR/CpsA/Psr (LCP) family.</text>
</comment>
<dbReference type="Proteomes" id="UP000078534">
    <property type="component" value="Unassembled WGS sequence"/>
</dbReference>
<name>A0A179SY89_9BACI</name>
<feature type="transmembrane region" description="Helical" evidence="6">
    <location>
        <begin position="21"/>
        <end position="41"/>
    </location>
</feature>
<evidence type="ECO:0000313" key="8">
    <source>
        <dbReference type="EMBL" id="OAS85799.1"/>
    </source>
</evidence>
<evidence type="ECO:0000256" key="4">
    <source>
        <dbReference type="ARBA" id="ARBA00022989"/>
    </source>
</evidence>
<feature type="region of interest" description="Disordered" evidence="5">
    <location>
        <begin position="320"/>
        <end position="344"/>
    </location>
</feature>
<keyword evidence="2 6" id="KW-0812">Transmembrane</keyword>
<dbReference type="PROSITE" id="PS51257">
    <property type="entry name" value="PROKAR_LIPOPROTEIN"/>
    <property type="match status" value="1"/>
</dbReference>
<proteinExistence type="inferred from homology"/>
<dbReference type="PANTHER" id="PTHR33392:SF10">
    <property type="entry name" value="POLYISOPRENYL-TEICHOIC ACID--PEPTIDOGLYCAN TEICHOIC ACID TRANSFERASE TAGV"/>
    <property type="match status" value="1"/>
</dbReference>
<sequence length="344" mass="39139">MDRKQMRKVRKKRKRPILRRILFFTILLFLVISCYIGYVLFETYQAASESYSELERGEKSKLRTEAVEISEDPFSVLLLGIEDYSSGGEQGRTDSIIVATINPKDQSVKLISIPRDTMVYQEEREKEDKINHAYVFGGKEATINAVETLLDIPVDYYATVNFNGFKEIVDEIGGVTVDVPFDFWENSDDPENKRRIEFYEGTMKLDGEEALAYARMRKRDPRGDFGRNDRQKQIITAAVNSMLSPKNLLKFDDIAKHIGNNVETNMKVSEGLGLQSQFKNFNASSIEQLSVEGSDEYINGTYYYIPDEEKLAELTTELQTHLNHSNSSSSGSTDTTSADSTIEE</sequence>
<evidence type="ECO:0000256" key="2">
    <source>
        <dbReference type="ARBA" id="ARBA00022692"/>
    </source>
</evidence>